<evidence type="ECO:0000256" key="6">
    <source>
        <dbReference type="PROSITE-ProRule" id="PRU10077"/>
    </source>
</evidence>
<organism evidence="7 8">
    <name type="scientific">Dreissena polymorpha</name>
    <name type="common">Zebra mussel</name>
    <name type="synonym">Mytilus polymorpha</name>
    <dbReference type="NCBI Taxonomy" id="45954"/>
    <lineage>
        <taxon>Eukaryota</taxon>
        <taxon>Metazoa</taxon>
        <taxon>Spiralia</taxon>
        <taxon>Lophotrochozoa</taxon>
        <taxon>Mollusca</taxon>
        <taxon>Bivalvia</taxon>
        <taxon>Autobranchia</taxon>
        <taxon>Heteroconchia</taxon>
        <taxon>Euheterodonta</taxon>
        <taxon>Imparidentia</taxon>
        <taxon>Neoheterodontei</taxon>
        <taxon>Myida</taxon>
        <taxon>Dreissenoidea</taxon>
        <taxon>Dreissenidae</taxon>
        <taxon>Dreissena</taxon>
    </lineage>
</organism>
<dbReference type="PANTHER" id="PTHR23402">
    <property type="entry name" value="PROTEASE FAMILY C15 PYROGLUTAMYL-PEPTIDASE I-RELATED"/>
    <property type="match status" value="1"/>
</dbReference>
<evidence type="ECO:0000256" key="3">
    <source>
        <dbReference type="ARBA" id="ARBA00022670"/>
    </source>
</evidence>
<comment type="caution">
    <text evidence="7">The sequence shown here is derived from an EMBL/GenBank/DDBJ whole genome shotgun (WGS) entry which is preliminary data.</text>
</comment>
<dbReference type="PRINTS" id="PR00706">
    <property type="entry name" value="PYROGLUPTASE"/>
</dbReference>
<dbReference type="InterPro" id="IPR016125">
    <property type="entry name" value="Peptidase_C15-like"/>
</dbReference>
<name>A0A9D4KEQ8_DREPO</name>
<evidence type="ECO:0000256" key="1">
    <source>
        <dbReference type="ARBA" id="ARBA00006641"/>
    </source>
</evidence>
<dbReference type="Pfam" id="PF01470">
    <property type="entry name" value="Peptidase_C15"/>
    <property type="match status" value="1"/>
</dbReference>
<keyword evidence="3" id="KW-0645">Protease</keyword>
<dbReference type="Proteomes" id="UP000828390">
    <property type="component" value="Unassembled WGS sequence"/>
</dbReference>
<dbReference type="GO" id="GO:0006508">
    <property type="term" value="P:proteolysis"/>
    <property type="evidence" value="ECO:0007669"/>
    <property type="project" value="UniProtKB-KW"/>
</dbReference>
<proteinExistence type="inferred from homology"/>
<dbReference type="GO" id="GO:0005829">
    <property type="term" value="C:cytosol"/>
    <property type="evidence" value="ECO:0007669"/>
    <property type="project" value="InterPro"/>
</dbReference>
<comment type="similarity">
    <text evidence="1">Belongs to the peptidase C15 family.</text>
</comment>
<dbReference type="FunFam" id="3.40.630.20:FF:000008">
    <property type="entry name" value="Pyroglutamyl-peptidase 1"/>
    <property type="match status" value="1"/>
</dbReference>
<dbReference type="InterPro" id="IPR036440">
    <property type="entry name" value="Peptidase_C15-like_sf"/>
</dbReference>
<evidence type="ECO:0000313" key="8">
    <source>
        <dbReference type="Proteomes" id="UP000828390"/>
    </source>
</evidence>
<dbReference type="CDD" id="cd00501">
    <property type="entry name" value="Peptidase_C15"/>
    <property type="match status" value="1"/>
</dbReference>
<comment type="catalytic activity">
    <reaction evidence="6">
        <text>Release of an N-terminal pyroglutamyl group from a polypeptide, the second amino acid generally not being Pro.</text>
        <dbReference type="EC" id="3.4.19.3"/>
    </reaction>
</comment>
<dbReference type="Gene3D" id="3.40.630.20">
    <property type="entry name" value="Peptidase C15, pyroglutamyl peptidase I-like"/>
    <property type="match status" value="1"/>
</dbReference>
<dbReference type="OrthoDB" id="407146at2759"/>
<keyword evidence="5" id="KW-0788">Thiol protease</keyword>
<dbReference type="InterPro" id="IPR033694">
    <property type="entry name" value="PGPEP1_Cys_AS"/>
</dbReference>
<dbReference type="AlphaFoldDB" id="A0A9D4KEQ8"/>
<dbReference type="InterPro" id="IPR000816">
    <property type="entry name" value="Peptidase_C15"/>
</dbReference>
<keyword evidence="2" id="KW-0963">Cytoplasm</keyword>
<evidence type="ECO:0000256" key="5">
    <source>
        <dbReference type="ARBA" id="ARBA00022807"/>
    </source>
</evidence>
<sequence>MGSHSMPSKTVVVTGFGPFGDHTVNASWECVKCLQEMTLGDDIRLFVHELPVVYTIVKKKVPEIWADHKPDLVVHVGVSGSARELTLEQTARNTGYHRLDVDGCPADSMCCVDGADDCITSGINMALVCQELNEANIKVKAVISNDAGRYLCDFSFYSSLHIDRNRCAFVHVPPLNTPYTVHEMAEGLRIAILAMLKQVEQST</sequence>
<dbReference type="PANTHER" id="PTHR23402:SF1">
    <property type="entry name" value="PYROGLUTAMYL-PEPTIDASE I"/>
    <property type="match status" value="1"/>
</dbReference>
<keyword evidence="4" id="KW-0378">Hydrolase</keyword>
<reference evidence="7" key="1">
    <citation type="journal article" date="2019" name="bioRxiv">
        <title>The Genome of the Zebra Mussel, Dreissena polymorpha: A Resource for Invasive Species Research.</title>
        <authorList>
            <person name="McCartney M.A."/>
            <person name="Auch B."/>
            <person name="Kono T."/>
            <person name="Mallez S."/>
            <person name="Zhang Y."/>
            <person name="Obille A."/>
            <person name="Becker A."/>
            <person name="Abrahante J.E."/>
            <person name="Garbe J."/>
            <person name="Badalamenti J.P."/>
            <person name="Herman A."/>
            <person name="Mangelson H."/>
            <person name="Liachko I."/>
            <person name="Sullivan S."/>
            <person name="Sone E.D."/>
            <person name="Koren S."/>
            <person name="Silverstein K.A.T."/>
            <person name="Beckman K.B."/>
            <person name="Gohl D.M."/>
        </authorList>
    </citation>
    <scope>NUCLEOTIDE SEQUENCE</scope>
    <source>
        <strain evidence="7">Duluth1</strain>
        <tissue evidence="7">Whole animal</tissue>
    </source>
</reference>
<dbReference type="GO" id="GO:0016920">
    <property type="term" value="F:pyroglutamyl-peptidase activity"/>
    <property type="evidence" value="ECO:0007669"/>
    <property type="project" value="UniProtKB-EC"/>
</dbReference>
<feature type="active site" evidence="6">
    <location>
        <position position="152"/>
    </location>
</feature>
<dbReference type="SUPFAM" id="SSF53182">
    <property type="entry name" value="Pyrrolidone carboxyl peptidase (pyroglutamate aminopeptidase)"/>
    <property type="match status" value="1"/>
</dbReference>
<dbReference type="PIRSF" id="PIRSF015592">
    <property type="entry name" value="Prld-crbxl_pptds"/>
    <property type="match status" value="1"/>
</dbReference>
<dbReference type="EC" id="3.4.19.3" evidence="6"/>
<reference evidence="7" key="2">
    <citation type="submission" date="2020-11" db="EMBL/GenBank/DDBJ databases">
        <authorList>
            <person name="McCartney M.A."/>
            <person name="Auch B."/>
            <person name="Kono T."/>
            <person name="Mallez S."/>
            <person name="Becker A."/>
            <person name="Gohl D.M."/>
            <person name="Silverstein K.A.T."/>
            <person name="Koren S."/>
            <person name="Bechman K.B."/>
            <person name="Herman A."/>
            <person name="Abrahante J.E."/>
            <person name="Garbe J."/>
        </authorList>
    </citation>
    <scope>NUCLEOTIDE SEQUENCE</scope>
    <source>
        <strain evidence="7">Duluth1</strain>
        <tissue evidence="7">Whole animal</tissue>
    </source>
</reference>
<keyword evidence="8" id="KW-1185">Reference proteome</keyword>
<evidence type="ECO:0000313" key="7">
    <source>
        <dbReference type="EMBL" id="KAH3838522.1"/>
    </source>
</evidence>
<evidence type="ECO:0000256" key="4">
    <source>
        <dbReference type="ARBA" id="ARBA00022801"/>
    </source>
</evidence>
<protein>
    <recommendedName>
        <fullName evidence="6">Pyroglutamyl-peptidase I</fullName>
        <ecNumber evidence="6">3.4.19.3</ecNumber>
    </recommendedName>
</protein>
<evidence type="ECO:0000256" key="2">
    <source>
        <dbReference type="ARBA" id="ARBA00022490"/>
    </source>
</evidence>
<dbReference type="EMBL" id="JAIWYP010000004">
    <property type="protein sequence ID" value="KAH3838522.1"/>
    <property type="molecule type" value="Genomic_DNA"/>
</dbReference>
<accession>A0A9D4KEQ8</accession>
<gene>
    <name evidence="7" type="ORF">DPMN_111932</name>
</gene>
<dbReference type="PROSITE" id="PS01334">
    <property type="entry name" value="PYRASE_CYS"/>
    <property type="match status" value="1"/>
</dbReference>